<comment type="caution">
    <text evidence="5">The sequence shown here is derived from an EMBL/GenBank/DDBJ whole genome shotgun (WGS) entry which is preliminary data.</text>
</comment>
<dbReference type="CDD" id="cd21037">
    <property type="entry name" value="MLKL_NTD"/>
    <property type="match status" value="1"/>
</dbReference>
<dbReference type="EMBL" id="JACAZI010000031">
    <property type="protein sequence ID" value="KAF7333010.1"/>
    <property type="molecule type" value="Genomic_DNA"/>
</dbReference>
<dbReference type="Gene3D" id="1.20.930.20">
    <property type="entry name" value="Adaptor protein Cbl, N-terminal domain"/>
    <property type="match status" value="1"/>
</dbReference>
<dbReference type="InterPro" id="IPR000719">
    <property type="entry name" value="Prot_kinase_dom"/>
</dbReference>
<keyword evidence="5" id="KW-0418">Kinase</keyword>
<dbReference type="SUPFAM" id="SSF56112">
    <property type="entry name" value="Protein kinase-like (PK-like)"/>
    <property type="match status" value="1"/>
</dbReference>
<dbReference type="GO" id="GO:0004672">
    <property type="term" value="F:protein kinase activity"/>
    <property type="evidence" value="ECO:0007669"/>
    <property type="project" value="InterPro"/>
</dbReference>
<evidence type="ECO:0000256" key="2">
    <source>
        <dbReference type="ARBA" id="ARBA00022737"/>
    </source>
</evidence>
<feature type="compositionally biased region" description="Polar residues" evidence="3">
    <location>
        <begin position="21"/>
        <end position="49"/>
    </location>
</feature>
<evidence type="ECO:0000313" key="5">
    <source>
        <dbReference type="EMBL" id="KAF7333010.1"/>
    </source>
</evidence>
<dbReference type="Pfam" id="PF24883">
    <property type="entry name" value="NPHP3_N"/>
    <property type="match status" value="1"/>
</dbReference>
<evidence type="ECO:0000256" key="1">
    <source>
        <dbReference type="ARBA" id="ARBA00008171"/>
    </source>
</evidence>
<protein>
    <submittedName>
        <fullName evidence="5">Protein kinase domain-containing protein</fullName>
    </submittedName>
</protein>
<keyword evidence="6" id="KW-1185">Reference proteome</keyword>
<dbReference type="PANTHER" id="PTHR10039">
    <property type="entry name" value="AMELOGENIN"/>
    <property type="match status" value="1"/>
</dbReference>
<dbReference type="Gene3D" id="1.10.510.10">
    <property type="entry name" value="Transferase(Phosphotransferase) domain 1"/>
    <property type="match status" value="1"/>
</dbReference>
<evidence type="ECO:0000259" key="4">
    <source>
        <dbReference type="PROSITE" id="PS50011"/>
    </source>
</evidence>
<evidence type="ECO:0000313" key="6">
    <source>
        <dbReference type="Proteomes" id="UP000620124"/>
    </source>
</evidence>
<dbReference type="Gene3D" id="3.40.50.300">
    <property type="entry name" value="P-loop containing nucleotide triphosphate hydrolases"/>
    <property type="match status" value="1"/>
</dbReference>
<dbReference type="InterPro" id="IPR036537">
    <property type="entry name" value="Adaptor_Cbl_N_dom_sf"/>
</dbReference>
<dbReference type="PANTHER" id="PTHR10039:SF16">
    <property type="entry name" value="GPI INOSITOL-DEACYLASE"/>
    <property type="match status" value="1"/>
</dbReference>
<dbReference type="AlphaFoldDB" id="A0A8H7CDB0"/>
<gene>
    <name evidence="5" type="ORF">MVEN_02407300</name>
</gene>
<keyword evidence="2" id="KW-0677">Repeat</keyword>
<proteinExistence type="inferred from homology"/>
<feature type="region of interest" description="Disordered" evidence="3">
    <location>
        <begin position="1"/>
        <end position="131"/>
    </location>
</feature>
<dbReference type="Pfam" id="PF07714">
    <property type="entry name" value="PK_Tyr_Ser-Thr"/>
    <property type="match status" value="1"/>
</dbReference>
<organism evidence="5 6">
    <name type="scientific">Mycena venus</name>
    <dbReference type="NCBI Taxonomy" id="2733690"/>
    <lineage>
        <taxon>Eukaryota</taxon>
        <taxon>Fungi</taxon>
        <taxon>Dikarya</taxon>
        <taxon>Basidiomycota</taxon>
        <taxon>Agaricomycotina</taxon>
        <taxon>Agaricomycetes</taxon>
        <taxon>Agaricomycetidae</taxon>
        <taxon>Agaricales</taxon>
        <taxon>Marasmiineae</taxon>
        <taxon>Mycenaceae</taxon>
        <taxon>Mycena</taxon>
    </lineage>
</organism>
<dbReference type="InterPro" id="IPR011009">
    <property type="entry name" value="Kinase-like_dom_sf"/>
</dbReference>
<dbReference type="OrthoDB" id="61437at2759"/>
<name>A0A8H7CDB0_9AGAR</name>
<comment type="similarity">
    <text evidence="1">Belongs to the protein kinase superfamily. TKL Ser/Thr protein kinase family. ROCO subfamily.</text>
</comment>
<reference evidence="5" key="1">
    <citation type="submission" date="2020-05" db="EMBL/GenBank/DDBJ databases">
        <title>Mycena genomes resolve the evolution of fungal bioluminescence.</title>
        <authorList>
            <person name="Tsai I.J."/>
        </authorList>
    </citation>
    <scope>NUCLEOTIDE SEQUENCE</scope>
    <source>
        <strain evidence="5">CCC161011</strain>
    </source>
</reference>
<dbReference type="InterPro" id="IPR001245">
    <property type="entry name" value="Ser-Thr/Tyr_kinase_cat_dom"/>
</dbReference>
<dbReference type="GO" id="GO:0005524">
    <property type="term" value="F:ATP binding"/>
    <property type="evidence" value="ECO:0007669"/>
    <property type="project" value="InterPro"/>
</dbReference>
<evidence type="ECO:0000256" key="3">
    <source>
        <dbReference type="SAM" id="MobiDB-lite"/>
    </source>
</evidence>
<feature type="domain" description="Protein kinase" evidence="4">
    <location>
        <begin position="879"/>
        <end position="1135"/>
    </location>
</feature>
<dbReference type="PROSITE" id="PS50011">
    <property type="entry name" value="PROTEIN_KINASE_DOM"/>
    <property type="match status" value="1"/>
</dbReference>
<dbReference type="InterPro" id="IPR027417">
    <property type="entry name" value="P-loop_NTPase"/>
</dbReference>
<dbReference type="InterPro" id="IPR056884">
    <property type="entry name" value="NPHP3-like_N"/>
</dbReference>
<dbReference type="InterPro" id="IPR059179">
    <property type="entry name" value="MLKL-like_MCAfunc"/>
</dbReference>
<dbReference type="GO" id="GO:0007166">
    <property type="term" value="P:cell surface receptor signaling pathway"/>
    <property type="evidence" value="ECO:0007669"/>
    <property type="project" value="InterPro"/>
</dbReference>
<sequence>MPIRDRLKALFGGHKAHPPSTVDTRSPPLQSVSPPASDTSAKPTSSANDTPVVAIGANSAQAHPPASTPTDPPSLFKKFKNLTVAKVRSRPPPTPRDLSVRAASAEHQLQTPGDASAVGGDSVQVDPPRVDTPSALLPAASDPPVANSISGSGLVLDHIAITLGLVEKAAGLFHTVPFIAPVTALMSEILKAYKEMKNTNDKREALLAHITDITHDLCATVLRMEATKHVDVIGRLKADIETYIRLLKKASTFVGEYDQRGAFVRFVARNQLGGGFSELERELDFFGTRFRANRLVDLTINQNVTSGMRITYSVIGKIEKWLGPPPDMLKKQHDTQELHKEGTGRWLLDGAQFIEWQDNPGALWIRGPSGSGKIINKLIKDKQLSAELGKSSAVAFFYFDFKDKEGHTVERALRRVVLQLSAQSPSHYRALDKLYALSEGQTLPTYQDLEQVLQELLLELGRTYIVLDALDECPDLELDKLVDLISMLCGWNRSPLHLLIASQARAIFINRFTAIPSLSLDSDVTEPDIKLFVDSKLQSNQKMQAWASRMGTTLTDRIVRKSNGMFRLAACLLFELSRSRQHDLDETLANLPDDLNGIYDRFLQPIREKDLVPVAGVLRWLLFSAEPLTLAQLADAVALDFSDPPQCTYHPNRREDNADAILEWLEGLVTIRDDYRGSWIALAHASVQDYLLSEHFTHKYGFDLSAGPSHAFIGRSCIGYLLHFSDPPLDLNTYPLARYTTKYWCHHLSRSGVPTATKLECVQHGNNPVFDLIDTSRPWFNIHQSSAQPSHHVVTQIWEHVSRDVSTVLRELISVLRDSETRKSFFAYRGALAQQLLDLVQDLLDICDSNSRALLSKALVKLVHDSELHPTCFKLSNFKKVGEPVGHGTSGDRFKGLVGDQIVSVKIMRVFNDFEIKAMMKEFGREAVIWRQLSHPNVLPFFGLCYLEARPCLVSPWMENRDLVKFLQNASPETDRTSLILDIAMGLEYLHGEHTSNILVSASGRACIANFGLSSIISSIRFSQSGTRGATGAARWQAPELLSGELNVFDFRSDVYAFACVSYEILSGKVPLYEVRDASVTFKVVEGLRPTKPVPWRDDEAYNGIWKIMQECWKEEFNARPTAAKIVQRLVDPPIGAKPTKPGMDWDDTFISRLRSFSQGGLLYSLLNFARTETVEEHIVLKQPA</sequence>
<accession>A0A8H7CDB0</accession>
<keyword evidence="5" id="KW-0808">Transferase</keyword>
<dbReference type="Proteomes" id="UP000620124">
    <property type="component" value="Unassembled WGS sequence"/>
</dbReference>